<evidence type="ECO:0000313" key="2">
    <source>
        <dbReference type="Proteomes" id="UP000071561"/>
    </source>
</evidence>
<dbReference type="KEGG" id="pcm:AY601_3864"/>
<keyword evidence="2" id="KW-1185">Reference proteome</keyword>
<organism evidence="1 2">
    <name type="scientific">Pedobacter cryoconitis</name>
    <dbReference type="NCBI Taxonomy" id="188932"/>
    <lineage>
        <taxon>Bacteria</taxon>
        <taxon>Pseudomonadati</taxon>
        <taxon>Bacteroidota</taxon>
        <taxon>Sphingobacteriia</taxon>
        <taxon>Sphingobacteriales</taxon>
        <taxon>Sphingobacteriaceae</taxon>
        <taxon>Pedobacter</taxon>
    </lineage>
</organism>
<evidence type="ECO:0000313" key="1">
    <source>
        <dbReference type="EMBL" id="AMQ00722.1"/>
    </source>
</evidence>
<dbReference type="RefSeq" id="WP_068404030.1">
    <property type="nucleotide sequence ID" value="NZ_CP014504.1"/>
</dbReference>
<dbReference type="EMBL" id="CP014504">
    <property type="protein sequence ID" value="AMQ00722.1"/>
    <property type="molecule type" value="Genomic_DNA"/>
</dbReference>
<protein>
    <submittedName>
        <fullName evidence="1">Uncharacterized protein</fullName>
    </submittedName>
</protein>
<dbReference type="OrthoDB" id="759162at2"/>
<dbReference type="PATRIC" id="fig|188932.3.peg.4014"/>
<dbReference type="AlphaFoldDB" id="A0A127VHI3"/>
<name>A0A127VHI3_9SPHI</name>
<dbReference type="Proteomes" id="UP000071561">
    <property type="component" value="Chromosome"/>
</dbReference>
<reference evidence="1 2" key="1">
    <citation type="submission" date="2016-03" db="EMBL/GenBank/DDBJ databases">
        <title>Complete genome sequence of Pedobacter cryoconitis PAMC 27485.</title>
        <authorList>
            <person name="Lee J."/>
            <person name="Kim O.-S."/>
        </authorList>
    </citation>
    <scope>NUCLEOTIDE SEQUENCE [LARGE SCALE GENOMIC DNA]</scope>
    <source>
        <strain evidence="1 2">PAMC 27485</strain>
    </source>
</reference>
<sequence length="160" mass="17977">MIYPIKTTELQENLDFYGEVVLMQERATQYLKGFPWCKAVMASSLYFNLGEKLCVFLYEIDNAASKDDNFLWVVVGDLPPMYLDIYGPKNTVHVLADYVDLAKKWISNVEGGLSAADCYPFNIAPTVEMAALLKKRVVLIENAILANMDEIALPSGLNKK</sequence>
<accession>A0A127VHI3</accession>
<proteinExistence type="predicted"/>
<gene>
    <name evidence="1" type="ORF">AY601_3864</name>
</gene>